<organism evidence="9 10">
    <name type="scientific">Dysgonomonas capnocytophagoides</name>
    <dbReference type="NCBI Taxonomy" id="45254"/>
    <lineage>
        <taxon>Bacteria</taxon>
        <taxon>Pseudomonadati</taxon>
        <taxon>Bacteroidota</taxon>
        <taxon>Bacteroidia</taxon>
        <taxon>Bacteroidales</taxon>
        <taxon>Dysgonomonadaceae</taxon>
        <taxon>Dysgonomonas</taxon>
    </lineage>
</organism>
<evidence type="ECO:0000256" key="3">
    <source>
        <dbReference type="ARBA" id="ARBA00022475"/>
    </source>
</evidence>
<dbReference type="PANTHER" id="PTHR13285:SF18">
    <property type="entry name" value="PROTEIN-CYSTEINE N-PALMITOYLTRANSFERASE RASP"/>
    <property type="match status" value="1"/>
</dbReference>
<feature type="transmembrane region" description="Helical" evidence="8">
    <location>
        <begin position="304"/>
        <end position="321"/>
    </location>
</feature>
<sequence>MLFSSIFFLGFFLPISILSYLSTPRKYRNITLLFLSLLFYAWGEPKMVFVMLFVVITNYFSGILIAKDYRKIGMCISILTSMGTLAVFKYTNFAYDSFTTLITELGISYSWMSIPRIALPVGISFYTFQTLSYNIDIYRNNIKPCYNLIDFATYVSFFPQLVAGPIVRFTDVREQLGSRGTNLDNFASGIERFILGLAKKVIIANNCAYIADLIFDLHPKYVSVGSAWLGITFYTLQIYFDFSGYSDMAIGLARIFGFRFQENFNYPYISNSIKEFWRRWHISLSSWFRDYLYISLGGNRKSKYRTYINLSIVFIITGLWHGASWNFIIWGIWHGLFIVLERMGGDKILEKTPKPIQHIYTLLVVMIGWVFFRSANLEMSLLFIQNLFGGLSTDQVVFHMADYLTVHHIIILSFALLFCSPVFPAFRNRLSAYMVEHTYIEYIYYVCLLLLLIFLIAAETITTFTPFIYFRF</sequence>
<dbReference type="InterPro" id="IPR004299">
    <property type="entry name" value="MBOAT_fam"/>
</dbReference>
<feature type="transmembrane region" description="Helical" evidence="8">
    <location>
        <begin position="442"/>
        <end position="469"/>
    </location>
</feature>
<comment type="caution">
    <text evidence="9">The sequence shown here is derived from an EMBL/GenBank/DDBJ whole genome shotgun (WGS) entry which is preliminary data.</text>
</comment>
<dbReference type="GO" id="GO:0005886">
    <property type="term" value="C:plasma membrane"/>
    <property type="evidence" value="ECO:0007669"/>
    <property type="project" value="UniProtKB-SubCell"/>
</dbReference>
<dbReference type="GO" id="GO:0042121">
    <property type="term" value="P:alginic acid biosynthetic process"/>
    <property type="evidence" value="ECO:0007669"/>
    <property type="project" value="InterPro"/>
</dbReference>
<keyword evidence="10" id="KW-1185">Reference proteome</keyword>
<keyword evidence="7" id="KW-0012">Acyltransferase</keyword>
<keyword evidence="5 8" id="KW-1133">Transmembrane helix</keyword>
<proteinExistence type="inferred from homology"/>
<comment type="similarity">
    <text evidence="2 7">Belongs to the membrane-bound acyltransferase family.</text>
</comment>
<dbReference type="AlphaFoldDB" id="A0A4Y8L7C1"/>
<keyword evidence="3 7" id="KW-1003">Cell membrane</keyword>
<keyword evidence="4 8" id="KW-0812">Transmembrane</keyword>
<name>A0A4Y8L7C1_9BACT</name>
<dbReference type="Proteomes" id="UP000297861">
    <property type="component" value="Unassembled WGS sequence"/>
</dbReference>
<dbReference type="InterPro" id="IPR051085">
    <property type="entry name" value="MB_O-acyltransferase"/>
</dbReference>
<evidence type="ECO:0000256" key="6">
    <source>
        <dbReference type="ARBA" id="ARBA00023136"/>
    </source>
</evidence>
<keyword evidence="7" id="KW-0808">Transferase</keyword>
<evidence type="ECO:0000313" key="10">
    <source>
        <dbReference type="Proteomes" id="UP000297861"/>
    </source>
</evidence>
<feature type="transmembrane region" description="Helical" evidence="8">
    <location>
        <begin position="6"/>
        <end position="22"/>
    </location>
</feature>
<reference evidence="9 10" key="1">
    <citation type="submission" date="2019-03" db="EMBL/GenBank/DDBJ databases">
        <title>San Antonio Military Medical Center submission to MRSN (WRAIR), pending publication.</title>
        <authorList>
            <person name="Blyth D.M."/>
            <person name="Mccarthy S.L."/>
            <person name="Schall S.E."/>
            <person name="Stam J.A."/>
            <person name="Ong A.C."/>
            <person name="Mcgann P.T."/>
        </authorList>
    </citation>
    <scope>NUCLEOTIDE SEQUENCE [LARGE SCALE GENOMIC DNA]</scope>
    <source>
        <strain evidence="9 10">MRSN571793</strain>
    </source>
</reference>
<evidence type="ECO:0000256" key="4">
    <source>
        <dbReference type="ARBA" id="ARBA00022692"/>
    </source>
</evidence>
<dbReference type="STRING" id="1121485.GCA_000426485_00788"/>
<dbReference type="OrthoDB" id="9805788at2"/>
<feature type="transmembrane region" description="Helical" evidence="8">
    <location>
        <begin position="406"/>
        <end position="426"/>
    </location>
</feature>
<gene>
    <name evidence="9" type="ORF">E2605_00135</name>
</gene>
<dbReference type="PIRSF" id="PIRSF500217">
    <property type="entry name" value="AlgI"/>
    <property type="match status" value="1"/>
</dbReference>
<evidence type="ECO:0000256" key="2">
    <source>
        <dbReference type="ARBA" id="ARBA00010323"/>
    </source>
</evidence>
<dbReference type="InterPro" id="IPR024194">
    <property type="entry name" value="Ac/AlaTfrase_AlgI/DltB"/>
</dbReference>
<dbReference type="PIRSF" id="PIRSF016636">
    <property type="entry name" value="AlgI_DltB"/>
    <property type="match status" value="1"/>
</dbReference>
<dbReference type="PANTHER" id="PTHR13285">
    <property type="entry name" value="ACYLTRANSFERASE"/>
    <property type="match status" value="1"/>
</dbReference>
<accession>A0A4Y8L7C1</accession>
<evidence type="ECO:0000313" key="9">
    <source>
        <dbReference type="EMBL" id="TFD98525.1"/>
    </source>
</evidence>
<evidence type="ECO:0000256" key="5">
    <source>
        <dbReference type="ARBA" id="ARBA00022989"/>
    </source>
</evidence>
<protein>
    <submittedName>
        <fullName evidence="9">MBOAT family protein</fullName>
    </submittedName>
</protein>
<dbReference type="EMBL" id="SOML01000001">
    <property type="protein sequence ID" value="TFD98525.1"/>
    <property type="molecule type" value="Genomic_DNA"/>
</dbReference>
<keyword evidence="6 7" id="KW-0472">Membrane</keyword>
<feature type="transmembrane region" description="Helical" evidence="8">
    <location>
        <begin position="356"/>
        <end position="372"/>
    </location>
</feature>
<dbReference type="GO" id="GO:0016746">
    <property type="term" value="F:acyltransferase activity"/>
    <property type="evidence" value="ECO:0007669"/>
    <property type="project" value="UniProtKB-KW"/>
</dbReference>
<evidence type="ECO:0000256" key="7">
    <source>
        <dbReference type="PIRNR" id="PIRNR016636"/>
    </source>
</evidence>
<feature type="transmembrane region" description="Helical" evidence="8">
    <location>
        <begin position="49"/>
        <end position="66"/>
    </location>
</feature>
<evidence type="ECO:0000256" key="8">
    <source>
        <dbReference type="SAM" id="Phobius"/>
    </source>
</evidence>
<comment type="subcellular location">
    <subcellularLocation>
        <location evidence="1">Cell membrane</location>
        <topology evidence="1">Multi-pass membrane protein</topology>
    </subcellularLocation>
</comment>
<evidence type="ECO:0000256" key="1">
    <source>
        <dbReference type="ARBA" id="ARBA00004651"/>
    </source>
</evidence>
<dbReference type="InterPro" id="IPR028362">
    <property type="entry name" value="AlgI"/>
</dbReference>
<dbReference type="Pfam" id="PF03062">
    <property type="entry name" value="MBOAT"/>
    <property type="match status" value="1"/>
</dbReference>